<dbReference type="AlphaFoldDB" id="A0A1I0ZLU3"/>
<keyword evidence="2" id="KW-1185">Reference proteome</keyword>
<dbReference type="OrthoDB" id="828210at2"/>
<gene>
    <name evidence="1" type="ORF">SAMN04489723_106176</name>
</gene>
<name>A0A1I0ZLU3_9BACT</name>
<organism evidence="1 2">
    <name type="scientific">Algoriphagus aquimarinus</name>
    <dbReference type="NCBI Taxonomy" id="237018"/>
    <lineage>
        <taxon>Bacteria</taxon>
        <taxon>Pseudomonadati</taxon>
        <taxon>Bacteroidota</taxon>
        <taxon>Cytophagia</taxon>
        <taxon>Cytophagales</taxon>
        <taxon>Cyclobacteriaceae</taxon>
        <taxon>Algoriphagus</taxon>
    </lineage>
</organism>
<reference evidence="1 2" key="1">
    <citation type="submission" date="2016-10" db="EMBL/GenBank/DDBJ databases">
        <authorList>
            <person name="de Groot N.N."/>
        </authorList>
    </citation>
    <scope>NUCLEOTIDE SEQUENCE [LARGE SCALE GENOMIC DNA]</scope>
    <source>
        <strain evidence="1 2">DSM 23399</strain>
    </source>
</reference>
<evidence type="ECO:0000313" key="1">
    <source>
        <dbReference type="EMBL" id="SFB26437.1"/>
    </source>
</evidence>
<dbReference type="STRING" id="237018.SAMN04489723_106176"/>
<accession>A0A1I0ZLU3</accession>
<protein>
    <submittedName>
        <fullName evidence="1">Uncharacterized protein</fullName>
    </submittedName>
</protein>
<dbReference type="RefSeq" id="WP_092896878.1">
    <property type="nucleotide sequence ID" value="NZ_FOKK01000006.1"/>
</dbReference>
<evidence type="ECO:0000313" key="2">
    <source>
        <dbReference type="Proteomes" id="UP000198790"/>
    </source>
</evidence>
<dbReference type="EMBL" id="FOKK01000006">
    <property type="protein sequence ID" value="SFB26437.1"/>
    <property type="molecule type" value="Genomic_DNA"/>
</dbReference>
<sequence length="72" mass="8386">MESIRIKAYPKNKTQIKSIADFLSKVGIEFEMVEKEEFLEFLGEIESSLSQVKKIQKGEMKKESARDFLNEL</sequence>
<proteinExistence type="predicted"/>
<dbReference type="Proteomes" id="UP000198790">
    <property type="component" value="Unassembled WGS sequence"/>
</dbReference>